<protein>
    <submittedName>
        <fullName evidence="2">DUF1176 domain-containing protein</fullName>
    </submittedName>
</protein>
<organism evidence="2 3">
    <name type="scientific">Sphingobium algorifonticola</name>
    <dbReference type="NCBI Taxonomy" id="2008318"/>
    <lineage>
        <taxon>Bacteria</taxon>
        <taxon>Pseudomonadati</taxon>
        <taxon>Pseudomonadota</taxon>
        <taxon>Alphaproteobacteria</taxon>
        <taxon>Sphingomonadales</taxon>
        <taxon>Sphingomonadaceae</taxon>
        <taxon>Sphingobium</taxon>
    </lineage>
</organism>
<feature type="signal peptide" evidence="1">
    <location>
        <begin position="1"/>
        <end position="25"/>
    </location>
</feature>
<dbReference type="AlphaFoldDB" id="A0A437JDM5"/>
<evidence type="ECO:0000313" key="3">
    <source>
        <dbReference type="Proteomes" id="UP000282977"/>
    </source>
</evidence>
<keyword evidence="1" id="KW-0732">Signal</keyword>
<dbReference type="Pfam" id="PF06674">
    <property type="entry name" value="DUF1176"/>
    <property type="match status" value="1"/>
</dbReference>
<sequence length="350" mass="36334">MEALKIAIALGVAVHLATGASVAAAAAPQPGKLETYRDWTIGCDNGRTCAAEALLPADAVFDGHVAITLSRAPQAQAQPVVSVRSQDSIKGSVSIVIDGKAIASAVATDDEAQFTGVQGTAIADAMARGKTMEVRHGKALLGKPSLSGSAAALRYMDAQQGRAGTVTAIVAKGPLGANAVKPPPPLPLVTRAVVPPGAAPSSLWREELAKATDVSGCADEFTADQEPELHRLSKTQTLVLMPCGAGAYNFSSVPLIATGMPGRRSFMPARFDLQPGWSEDAGLPMLVNAGFEAKTSSLSSYAKGRGIGDCGSSETYVWDGTMFRLTEATQMGECRGGWNWITTWRAKVVP</sequence>
<dbReference type="OrthoDB" id="330924at2"/>
<dbReference type="EMBL" id="RZUL01000001">
    <property type="protein sequence ID" value="RVT44025.1"/>
    <property type="molecule type" value="Genomic_DNA"/>
</dbReference>
<evidence type="ECO:0000256" key="1">
    <source>
        <dbReference type="SAM" id="SignalP"/>
    </source>
</evidence>
<gene>
    <name evidence="2" type="ORF">ENE74_03685</name>
</gene>
<dbReference type="InterPro" id="IPR009560">
    <property type="entry name" value="DUF1176"/>
</dbReference>
<comment type="caution">
    <text evidence="2">The sequence shown here is derived from an EMBL/GenBank/DDBJ whole genome shotgun (WGS) entry which is preliminary data.</text>
</comment>
<dbReference type="Proteomes" id="UP000282977">
    <property type="component" value="Unassembled WGS sequence"/>
</dbReference>
<keyword evidence="3" id="KW-1185">Reference proteome</keyword>
<name>A0A437JDM5_9SPHN</name>
<proteinExistence type="predicted"/>
<evidence type="ECO:0000313" key="2">
    <source>
        <dbReference type="EMBL" id="RVT44025.1"/>
    </source>
</evidence>
<reference evidence="2 3" key="1">
    <citation type="submission" date="2019-01" db="EMBL/GenBank/DDBJ databases">
        <authorList>
            <person name="Chen W.-M."/>
        </authorList>
    </citation>
    <scope>NUCLEOTIDE SEQUENCE [LARGE SCALE GENOMIC DNA]</scope>
    <source>
        <strain evidence="2 3">TLA-22</strain>
    </source>
</reference>
<feature type="chain" id="PRO_5019107407" evidence="1">
    <location>
        <begin position="26"/>
        <end position="350"/>
    </location>
</feature>
<accession>A0A437JDM5</accession>